<dbReference type="Proteomes" id="UP000246104">
    <property type="component" value="Unassembled WGS sequence"/>
</dbReference>
<protein>
    <submittedName>
        <fullName evidence="1">Uncharacterized protein</fullName>
    </submittedName>
</protein>
<evidence type="ECO:0000313" key="2">
    <source>
        <dbReference type="Proteomes" id="UP000246104"/>
    </source>
</evidence>
<organism evidence="1 2">
    <name type="scientific">Candidatus Cerribacteria bacterium 'Amazon FNV 2010 28 9'</name>
    <dbReference type="NCBI Taxonomy" id="2081795"/>
    <lineage>
        <taxon>Bacteria</taxon>
        <taxon>Candidatus Cerribacteria</taxon>
    </lineage>
</organism>
<accession>A0A317JPP9</accession>
<name>A0A317JPP9_9BACT</name>
<dbReference type="AlphaFoldDB" id="A0A317JPP9"/>
<comment type="caution">
    <text evidence="1">The sequence shown here is derived from an EMBL/GenBank/DDBJ whole genome shotgun (WGS) entry which is preliminary data.</text>
</comment>
<gene>
    <name evidence="1" type="ORF">C5B42_01575</name>
</gene>
<dbReference type="EMBL" id="PSRQ01000022">
    <property type="protein sequence ID" value="PWU23834.1"/>
    <property type="molecule type" value="Genomic_DNA"/>
</dbReference>
<sequence length="99" mass="11267">MMVPQERVMRIEQQASIPLNERTVLSYARALAEFIDQYESKGYVFDSALSTVAIWVFLFDAETQLSPSEYAVDTPISPEAVATAFVNEMRAQQHSYIQE</sequence>
<reference evidence="1 2" key="1">
    <citation type="submission" date="2018-02" db="EMBL/GenBank/DDBJ databases">
        <title>Genomic Reconstructions from Amazon Rainforest and Pasture Soil Reveal Novel Insights into the Physiology of Candidate Phyla in Tropical Sites.</title>
        <authorList>
            <person name="Kroeger M.E."/>
            <person name="Delmont T."/>
            <person name="Eren A.M."/>
            <person name="Guo J."/>
            <person name="Meyer K.M."/>
            <person name="Khan K."/>
            <person name="Rodrigues J.L.M."/>
            <person name="Bohannan B.J.M."/>
            <person name="Tringe S."/>
            <person name="Borges C.D."/>
            <person name="Tiedje J."/>
            <person name="Tsai S.M."/>
            <person name="Nusslein K."/>
        </authorList>
    </citation>
    <scope>NUCLEOTIDE SEQUENCE [LARGE SCALE GENOMIC DNA]</scope>
    <source>
        <strain evidence="1">Amazon FNV 2010 28 9</strain>
    </source>
</reference>
<proteinExistence type="predicted"/>
<evidence type="ECO:0000313" key="1">
    <source>
        <dbReference type="EMBL" id="PWU23834.1"/>
    </source>
</evidence>